<dbReference type="EMBL" id="ACEC01000043">
    <property type="protein sequence ID" value="EEG31116.1"/>
    <property type="molecule type" value="Genomic_DNA"/>
</dbReference>
<sequence length="44" mass="4884">MGRKASQNPKMCSNLKYNTQKRKCKMHIAPESGNASSESKIKGD</sequence>
<protein>
    <submittedName>
        <fullName evidence="1">Uncharacterized protein</fullName>
    </submittedName>
</protein>
<gene>
    <name evidence="1" type="ORF">CLOSTMETH_01216</name>
</gene>
<dbReference type="Proteomes" id="UP000003340">
    <property type="component" value="Unassembled WGS sequence"/>
</dbReference>
<evidence type="ECO:0000313" key="2">
    <source>
        <dbReference type="Proteomes" id="UP000003340"/>
    </source>
</evidence>
<dbReference type="STRING" id="537013.CLOSTMETH_01216"/>
<comment type="caution">
    <text evidence="1">The sequence shown here is derived from an EMBL/GenBank/DDBJ whole genome shotgun (WGS) entry which is preliminary data.</text>
</comment>
<name>C0EBJ8_9FIRM</name>
<keyword evidence="2" id="KW-1185">Reference proteome</keyword>
<dbReference type="AlphaFoldDB" id="C0EBJ8"/>
<organism evidence="1 2">
    <name type="scientific">[Clostridium] methylpentosum DSM 5476</name>
    <dbReference type="NCBI Taxonomy" id="537013"/>
    <lineage>
        <taxon>Bacteria</taxon>
        <taxon>Bacillati</taxon>
        <taxon>Bacillota</taxon>
        <taxon>Clostridia</taxon>
        <taxon>Eubacteriales</taxon>
        <taxon>Oscillospiraceae</taxon>
        <taxon>Oscillospiraceae incertae sedis</taxon>
    </lineage>
</organism>
<proteinExistence type="predicted"/>
<reference evidence="1 2" key="2">
    <citation type="submission" date="2009-02" db="EMBL/GenBank/DDBJ databases">
        <title>Draft genome sequence of Clostridium methylpentosum (DSM 5476).</title>
        <authorList>
            <person name="Sudarsanam P."/>
            <person name="Ley R."/>
            <person name="Guruge J."/>
            <person name="Turnbaugh P.J."/>
            <person name="Mahowald M."/>
            <person name="Liep D."/>
            <person name="Gordon J."/>
        </authorList>
    </citation>
    <scope>NUCLEOTIDE SEQUENCE [LARGE SCALE GENOMIC DNA]</scope>
    <source>
        <strain evidence="1 2">DSM 5476</strain>
    </source>
</reference>
<accession>C0EBJ8</accession>
<dbReference type="HOGENOM" id="CLU_3214498_0_0_9"/>
<evidence type="ECO:0000313" key="1">
    <source>
        <dbReference type="EMBL" id="EEG31116.1"/>
    </source>
</evidence>
<reference evidence="1 2" key="1">
    <citation type="submission" date="2009-01" db="EMBL/GenBank/DDBJ databases">
        <authorList>
            <person name="Fulton L."/>
            <person name="Clifton S."/>
            <person name="Fulton B."/>
            <person name="Xu J."/>
            <person name="Minx P."/>
            <person name="Pepin K.H."/>
            <person name="Johnson M."/>
            <person name="Bhonagiri V."/>
            <person name="Nash W.E."/>
            <person name="Mardis E.R."/>
            <person name="Wilson R.K."/>
        </authorList>
    </citation>
    <scope>NUCLEOTIDE SEQUENCE [LARGE SCALE GENOMIC DNA]</scope>
    <source>
        <strain evidence="1 2">DSM 5476</strain>
    </source>
</reference>